<dbReference type="EMBL" id="CP018308">
    <property type="protein sequence ID" value="ASI89221.1"/>
    <property type="molecule type" value="Genomic_DNA"/>
</dbReference>
<dbReference type="GO" id="GO:0009246">
    <property type="term" value="P:enterobacterial common antigen biosynthetic process"/>
    <property type="evidence" value="ECO:0007669"/>
    <property type="project" value="InterPro"/>
</dbReference>
<gene>
    <name evidence="6" type="ORF">BSZ05_05040</name>
</gene>
<dbReference type="AlphaFoldDB" id="A0AAN1KMA6"/>
<keyword evidence="2" id="KW-0997">Cell inner membrane</keyword>
<dbReference type="KEGG" id="vsh:BSZ05_05040"/>
<keyword evidence="5" id="KW-0472">Membrane</keyword>
<evidence type="ECO:0000256" key="2">
    <source>
        <dbReference type="ARBA" id="ARBA00022519"/>
    </source>
</evidence>
<organism evidence="6 7">
    <name type="scientific">Vibrio mediterranei</name>
    <dbReference type="NCBI Taxonomy" id="689"/>
    <lineage>
        <taxon>Bacteria</taxon>
        <taxon>Pseudomonadati</taxon>
        <taxon>Pseudomonadota</taxon>
        <taxon>Gammaproteobacteria</taxon>
        <taxon>Vibrionales</taxon>
        <taxon>Vibrionaceae</taxon>
        <taxon>Vibrio</taxon>
    </lineage>
</organism>
<proteinExistence type="predicted"/>
<keyword evidence="1" id="KW-1003">Cell membrane</keyword>
<evidence type="ECO:0008006" key="8">
    <source>
        <dbReference type="Google" id="ProtNLM"/>
    </source>
</evidence>
<dbReference type="GO" id="GO:0008417">
    <property type="term" value="F:fucosyltransferase activity"/>
    <property type="evidence" value="ECO:0007669"/>
    <property type="project" value="InterPro"/>
</dbReference>
<dbReference type="InterPro" id="IPR009993">
    <property type="entry name" value="WecF"/>
</dbReference>
<dbReference type="RefSeq" id="WP_088876336.1">
    <property type="nucleotide sequence ID" value="NZ_CP018308.1"/>
</dbReference>
<keyword evidence="4" id="KW-0808">Transferase</keyword>
<evidence type="ECO:0000256" key="5">
    <source>
        <dbReference type="ARBA" id="ARBA00023136"/>
    </source>
</evidence>
<sequence>MTTLHVAYLDKFIPSFIALMRSNCPDGQHYFTYGAMGDYPYEEGKDSTHIEKSTSALSTIRKRYIPLLLKMYKADKIILHGLFDFNLIVVLFLNPLLLKKVHWVIWGGDLYSTLSPGCSLVDRFRFYIRKKTIQRFGFLISYIDKDIELARKVFGAKGKRLECLMYASNVYKEQDVFSEKTSFVNIQLGNSSDPSNYHISTLEKISNFISDEVIVHIPLSYGDDDNAKKVSEYVAKSHPKNVKCLHEFMSLEDYLSFLGGIDIAIFNHDRQQAMGNTITLLGLGKTIYLRPGTAQWELFSKQGIVVRSIDDFDMSLLTDAEKDSNMKLIKSLYSTEKLILQYKQIF</sequence>
<evidence type="ECO:0000256" key="3">
    <source>
        <dbReference type="ARBA" id="ARBA00022676"/>
    </source>
</evidence>
<keyword evidence="3" id="KW-0328">Glycosyltransferase</keyword>
<protein>
    <recommendedName>
        <fullName evidence="8">4-alpha-L-fucosyltransferase</fullName>
    </recommendedName>
</protein>
<dbReference type="Pfam" id="PF07429">
    <property type="entry name" value="Glyco_transf_56"/>
    <property type="match status" value="1"/>
</dbReference>
<evidence type="ECO:0000313" key="6">
    <source>
        <dbReference type="EMBL" id="ASI89221.1"/>
    </source>
</evidence>
<accession>A0AAN1KMA6</accession>
<name>A0AAN1KMA6_9VIBR</name>
<reference evidence="7" key="1">
    <citation type="submission" date="2016-12" db="EMBL/GenBank/DDBJ databases">
        <title>Comparative genomic analysis reveals the diversity, evolution, and environmental adaptation strategies of the genus Vibrio.</title>
        <authorList>
            <person name="Lin H."/>
            <person name="Wang X."/>
            <person name="Zhang X.-H."/>
        </authorList>
    </citation>
    <scope>NUCLEOTIDE SEQUENCE [LARGE SCALE GENOMIC DNA]</scope>
    <source>
        <strain evidence="7">QT6D1</strain>
    </source>
</reference>
<dbReference type="Proteomes" id="UP000197092">
    <property type="component" value="Chromosome 1"/>
</dbReference>
<evidence type="ECO:0000256" key="1">
    <source>
        <dbReference type="ARBA" id="ARBA00022475"/>
    </source>
</evidence>
<evidence type="ECO:0000313" key="7">
    <source>
        <dbReference type="Proteomes" id="UP000197092"/>
    </source>
</evidence>
<evidence type="ECO:0000256" key="4">
    <source>
        <dbReference type="ARBA" id="ARBA00022679"/>
    </source>
</evidence>